<comment type="cofactor">
    <cofactor evidence="1">
        <name>Mn(2+)</name>
        <dbReference type="ChEBI" id="CHEBI:29035"/>
    </cofactor>
</comment>
<evidence type="ECO:0000313" key="10">
    <source>
        <dbReference type="Proteomes" id="UP000134642"/>
    </source>
</evidence>
<dbReference type="Gene3D" id="3.90.79.10">
    <property type="entry name" value="Nucleoside Triphosphate Pyrophosphohydrolase"/>
    <property type="match status" value="1"/>
</dbReference>
<evidence type="ECO:0000256" key="5">
    <source>
        <dbReference type="ARBA" id="ARBA00022801"/>
    </source>
</evidence>
<evidence type="ECO:0000256" key="1">
    <source>
        <dbReference type="ARBA" id="ARBA00001936"/>
    </source>
</evidence>
<comment type="cofactor">
    <cofactor evidence="2">
        <name>Mg(2+)</name>
        <dbReference type="ChEBI" id="CHEBI:18420"/>
    </cofactor>
</comment>
<evidence type="ECO:0000256" key="4">
    <source>
        <dbReference type="ARBA" id="ARBA00022723"/>
    </source>
</evidence>
<dbReference type="InterPro" id="IPR013683">
    <property type="entry name" value="Vaccinia_D10_N"/>
</dbReference>
<protein>
    <submittedName>
        <fullName evidence="9">MutT motif protein</fullName>
    </submittedName>
</protein>
<dbReference type="GO" id="GO:0046872">
    <property type="term" value="F:metal ion binding"/>
    <property type="evidence" value="ECO:0007669"/>
    <property type="project" value="UniProtKB-KW"/>
</dbReference>
<dbReference type="GO" id="GO:0016791">
    <property type="term" value="F:phosphatase activity"/>
    <property type="evidence" value="ECO:0007669"/>
    <property type="project" value="InterPro"/>
</dbReference>
<dbReference type="SUPFAM" id="SSF55811">
    <property type="entry name" value="Nudix"/>
    <property type="match status" value="1"/>
</dbReference>
<accession>A0A075CH92</accession>
<evidence type="ECO:0000256" key="2">
    <source>
        <dbReference type="ARBA" id="ARBA00001946"/>
    </source>
</evidence>
<evidence type="ECO:0000313" key="9">
    <source>
        <dbReference type="EMBL" id="AGZ95402.1"/>
    </source>
</evidence>
<proteinExistence type="inferred from homology"/>
<evidence type="ECO:0000259" key="8">
    <source>
        <dbReference type="PROSITE" id="PS51462"/>
    </source>
</evidence>
<sequence length="253" mass="30123">MDNYYTSSLFNYIIKRNRKLSKTYILSSDNQKIYVTGFNNQSLDNVKKVSISIVMLTSDNKFLACSRRHSFLFTEIIRSKNIFRKRRLFLKYSNFLKKNERIILSSELDIKLSSSDYENDFSNIIFPGGVIRNEEDVIKCLSREIKEEVNIDSKDIFLDYRFFIHMLIEDLLTDRFYENILFFGKTFLTSNEIIHNFFSNKEIKSLVFFDSLYNGIEGDIIRFVLNISRLKCFGNKGYKLYNKNTFKSLKKFF</sequence>
<gene>
    <name evidence="9" type="primary">GTPV083</name>
</gene>
<evidence type="ECO:0000256" key="7">
    <source>
        <dbReference type="ARBA" id="ARBA00023211"/>
    </source>
</evidence>
<comment type="similarity">
    <text evidence="3">Belongs to the Nudix hydrolase family.</text>
</comment>
<dbReference type="Proteomes" id="UP000134642">
    <property type="component" value="Segment"/>
</dbReference>
<evidence type="ECO:0000256" key="3">
    <source>
        <dbReference type="ARBA" id="ARBA00005582"/>
    </source>
</evidence>
<name>A0A075CH92_9POXV</name>
<dbReference type="InterPro" id="IPR003301">
    <property type="entry name" value="Vaccinia_D10_decapping"/>
</dbReference>
<evidence type="ECO:0000256" key="6">
    <source>
        <dbReference type="ARBA" id="ARBA00022842"/>
    </source>
</evidence>
<feature type="domain" description="Nudix hydrolase" evidence="8">
    <location>
        <begin position="46"/>
        <end position="233"/>
    </location>
</feature>
<keyword evidence="7" id="KW-0464">Manganese</keyword>
<dbReference type="EMBL" id="KC951854">
    <property type="protein sequence ID" value="AGZ95402.1"/>
    <property type="molecule type" value="Genomic_DNA"/>
</dbReference>
<dbReference type="InterPro" id="IPR000086">
    <property type="entry name" value="NUDIX_hydrolase_dom"/>
</dbReference>
<dbReference type="InterPro" id="IPR015797">
    <property type="entry name" value="NUDIX_hydrolase-like_dom_sf"/>
</dbReference>
<keyword evidence="4" id="KW-0479">Metal-binding</keyword>
<organism evidence="9 10">
    <name type="scientific">Goatpox virus FZ</name>
    <dbReference type="NCBI Taxonomy" id="1416740"/>
    <lineage>
        <taxon>Viruses</taxon>
        <taxon>Varidnaviria</taxon>
        <taxon>Bamfordvirae</taxon>
        <taxon>Nucleocytoviricota</taxon>
        <taxon>Pokkesviricetes</taxon>
        <taxon>Chitovirales</taxon>
        <taxon>Poxviridae</taxon>
        <taxon>Chordopoxvirinae</taxon>
        <taxon>Capripoxvirus</taxon>
        <taxon>Capripoxvirus goatpox</taxon>
        <taxon>Goatpox virus</taxon>
    </lineage>
</organism>
<keyword evidence="6" id="KW-0460">Magnesium</keyword>
<dbReference type="PROSITE" id="PS00893">
    <property type="entry name" value="NUDIX_BOX"/>
    <property type="match status" value="1"/>
</dbReference>
<dbReference type="PRINTS" id="PR01364">
    <property type="entry name" value="VD10PROTEIN"/>
</dbReference>
<dbReference type="InterPro" id="IPR020084">
    <property type="entry name" value="NUDIX_hydrolase_CS"/>
</dbReference>
<dbReference type="PROSITE" id="PS51462">
    <property type="entry name" value="NUDIX"/>
    <property type="match status" value="1"/>
</dbReference>
<keyword evidence="5" id="KW-0378">Hydrolase</keyword>
<reference evidence="9 10" key="1">
    <citation type="journal article" date="2014" name="Vet. Microbiol.">
        <title>Complete genome sequence analysis of goatpox virus isolated from China shows high variation.</title>
        <authorList>
            <person name="Zeng X."/>
            <person name="Chi X."/>
            <person name="Li W."/>
            <person name="Hao W."/>
            <person name="Li M."/>
            <person name="Huang X."/>
            <person name="Huang Y."/>
            <person name="Rock D.L."/>
            <person name="Luo S."/>
            <person name="Wang S."/>
        </authorList>
    </citation>
    <scope>NUCLEOTIDE SEQUENCE [LARGE SCALE GENOMIC DNA]</scope>
    <source>
        <strain evidence="9">FZ</strain>
    </source>
</reference>
<dbReference type="Pfam" id="PF08476">
    <property type="entry name" value="VD10_N"/>
    <property type="match status" value="1"/>
</dbReference>